<evidence type="ECO:0000313" key="3">
    <source>
        <dbReference type="Proteomes" id="UP001066276"/>
    </source>
</evidence>
<keyword evidence="1" id="KW-0812">Transmembrane</keyword>
<dbReference type="Proteomes" id="UP001066276">
    <property type="component" value="Chromosome 8"/>
</dbReference>
<keyword evidence="1" id="KW-1133">Transmembrane helix</keyword>
<name>A0AAV7NZ56_PLEWA</name>
<reference evidence="2" key="1">
    <citation type="journal article" date="2022" name="bioRxiv">
        <title>Sequencing and chromosome-scale assembly of the giantPleurodeles waltlgenome.</title>
        <authorList>
            <person name="Brown T."/>
            <person name="Elewa A."/>
            <person name="Iarovenko S."/>
            <person name="Subramanian E."/>
            <person name="Araus A.J."/>
            <person name="Petzold A."/>
            <person name="Susuki M."/>
            <person name="Suzuki K.-i.T."/>
            <person name="Hayashi T."/>
            <person name="Toyoda A."/>
            <person name="Oliveira C."/>
            <person name="Osipova E."/>
            <person name="Leigh N.D."/>
            <person name="Simon A."/>
            <person name="Yun M.H."/>
        </authorList>
    </citation>
    <scope>NUCLEOTIDE SEQUENCE</scope>
    <source>
        <strain evidence="2">20211129_DDA</strain>
        <tissue evidence="2">Liver</tissue>
    </source>
</reference>
<accession>A0AAV7NZ56</accession>
<dbReference type="AlphaFoldDB" id="A0AAV7NZ56"/>
<dbReference type="EMBL" id="JANPWB010000012">
    <property type="protein sequence ID" value="KAJ1120197.1"/>
    <property type="molecule type" value="Genomic_DNA"/>
</dbReference>
<evidence type="ECO:0000256" key="1">
    <source>
        <dbReference type="SAM" id="Phobius"/>
    </source>
</evidence>
<sequence length="99" mass="11604">MESTPMRNGTEVEGVPLSRDSDFFEEKQLVTLRAQHQTVDYAQHVNLQRLMPRTDILWVTAHPRNVRIQSCKKINMKDQILVVFTFLKVVSSWSGLFWE</sequence>
<keyword evidence="1" id="KW-0472">Membrane</keyword>
<evidence type="ECO:0000313" key="2">
    <source>
        <dbReference type="EMBL" id="KAJ1120197.1"/>
    </source>
</evidence>
<proteinExistence type="predicted"/>
<comment type="caution">
    <text evidence="2">The sequence shown here is derived from an EMBL/GenBank/DDBJ whole genome shotgun (WGS) entry which is preliminary data.</text>
</comment>
<keyword evidence="3" id="KW-1185">Reference proteome</keyword>
<organism evidence="2 3">
    <name type="scientific">Pleurodeles waltl</name>
    <name type="common">Iberian ribbed newt</name>
    <dbReference type="NCBI Taxonomy" id="8319"/>
    <lineage>
        <taxon>Eukaryota</taxon>
        <taxon>Metazoa</taxon>
        <taxon>Chordata</taxon>
        <taxon>Craniata</taxon>
        <taxon>Vertebrata</taxon>
        <taxon>Euteleostomi</taxon>
        <taxon>Amphibia</taxon>
        <taxon>Batrachia</taxon>
        <taxon>Caudata</taxon>
        <taxon>Salamandroidea</taxon>
        <taxon>Salamandridae</taxon>
        <taxon>Pleurodelinae</taxon>
        <taxon>Pleurodeles</taxon>
    </lineage>
</organism>
<feature type="transmembrane region" description="Helical" evidence="1">
    <location>
        <begin position="80"/>
        <end position="98"/>
    </location>
</feature>
<protein>
    <submittedName>
        <fullName evidence="2">Uncharacterized protein</fullName>
    </submittedName>
</protein>
<gene>
    <name evidence="2" type="ORF">NDU88_008371</name>
</gene>